<gene>
    <name evidence="3" type="ORF">S40285_10925</name>
</gene>
<accession>A0A084QY67</accession>
<dbReference type="EMBL" id="KL659667">
    <property type="protein sequence ID" value="KFA68902.1"/>
    <property type="molecule type" value="Genomic_DNA"/>
</dbReference>
<dbReference type="InParanoid" id="A0A084QY67"/>
<dbReference type="HOGENOM" id="CLU_1543787_0_0_1"/>
<evidence type="ECO:0000313" key="4">
    <source>
        <dbReference type="Proteomes" id="UP000028524"/>
    </source>
</evidence>
<feature type="non-terminal residue" evidence="3">
    <location>
        <position position="174"/>
    </location>
</feature>
<evidence type="ECO:0000256" key="1">
    <source>
        <dbReference type="SAM" id="Coils"/>
    </source>
</evidence>
<protein>
    <submittedName>
        <fullName evidence="3">Uncharacterized protein</fullName>
    </submittedName>
</protein>
<keyword evidence="4" id="KW-1185">Reference proteome</keyword>
<feature type="compositionally biased region" description="Polar residues" evidence="2">
    <location>
        <begin position="77"/>
        <end position="89"/>
    </location>
</feature>
<feature type="compositionally biased region" description="Polar residues" evidence="2">
    <location>
        <begin position="49"/>
        <end position="60"/>
    </location>
</feature>
<feature type="region of interest" description="Disordered" evidence="2">
    <location>
        <begin position="49"/>
        <end position="95"/>
    </location>
</feature>
<reference evidence="3 4" key="1">
    <citation type="journal article" date="2014" name="BMC Genomics">
        <title>Comparative genome sequencing reveals chemotype-specific gene clusters in the toxigenic black mold Stachybotrys.</title>
        <authorList>
            <person name="Semeiks J."/>
            <person name="Borek D."/>
            <person name="Otwinowski Z."/>
            <person name="Grishin N.V."/>
        </authorList>
    </citation>
    <scope>NUCLEOTIDE SEQUENCE [LARGE SCALE GENOMIC DNA]</scope>
    <source>
        <strain evidence="3 4">IBT 40285</strain>
    </source>
</reference>
<proteinExistence type="predicted"/>
<evidence type="ECO:0000313" key="3">
    <source>
        <dbReference type="EMBL" id="KFA68902.1"/>
    </source>
</evidence>
<organism evidence="3 4">
    <name type="scientific">Stachybotrys chlorohalonatus (strain IBT 40285)</name>
    <dbReference type="NCBI Taxonomy" id="1283841"/>
    <lineage>
        <taxon>Eukaryota</taxon>
        <taxon>Fungi</taxon>
        <taxon>Dikarya</taxon>
        <taxon>Ascomycota</taxon>
        <taxon>Pezizomycotina</taxon>
        <taxon>Sordariomycetes</taxon>
        <taxon>Hypocreomycetidae</taxon>
        <taxon>Hypocreales</taxon>
        <taxon>Stachybotryaceae</taxon>
        <taxon>Stachybotrys</taxon>
    </lineage>
</organism>
<name>A0A084QY67_STAC4</name>
<dbReference type="Proteomes" id="UP000028524">
    <property type="component" value="Unassembled WGS sequence"/>
</dbReference>
<sequence length="174" mass="19972">MMSYDWNSHGNEQDQILLDPLLLDFPNAEIDAQYSLNLQGTQNLVNSRQDQDSVLNTDLSSWPWPEETVSPKGPSAQGFSRQDVDQSQEQCHDQNTEQTIEHAVKEIHQRMKNLEDRMEKRITEIEGQVNDSQNGLEQQAARVQSEIEMYIRKLRAWASEVKMIVASATEPQTT</sequence>
<dbReference type="AlphaFoldDB" id="A0A084QY67"/>
<evidence type="ECO:0000256" key="2">
    <source>
        <dbReference type="SAM" id="MobiDB-lite"/>
    </source>
</evidence>
<feature type="coiled-coil region" evidence="1">
    <location>
        <begin position="97"/>
        <end position="153"/>
    </location>
</feature>
<keyword evidence="1" id="KW-0175">Coiled coil</keyword>